<dbReference type="AlphaFoldDB" id="E1ZNN6"/>
<dbReference type="OrthoDB" id="513192at2759"/>
<accession>E1ZNN6</accession>
<dbReference type="EMBL" id="GL433855">
    <property type="protein sequence ID" value="EFN52717.1"/>
    <property type="molecule type" value="Genomic_DNA"/>
</dbReference>
<keyword evidence="2" id="KW-1185">Reference proteome</keyword>
<proteinExistence type="predicted"/>
<dbReference type="InParanoid" id="E1ZNN6"/>
<protein>
    <submittedName>
        <fullName evidence="1">Uncharacterized protein</fullName>
    </submittedName>
</protein>
<name>E1ZNN6_CHLVA</name>
<reference evidence="1 2" key="1">
    <citation type="journal article" date="2010" name="Plant Cell">
        <title>The Chlorella variabilis NC64A genome reveals adaptation to photosymbiosis, coevolution with viruses, and cryptic sex.</title>
        <authorList>
            <person name="Blanc G."/>
            <person name="Duncan G."/>
            <person name="Agarkova I."/>
            <person name="Borodovsky M."/>
            <person name="Gurnon J."/>
            <person name="Kuo A."/>
            <person name="Lindquist E."/>
            <person name="Lucas S."/>
            <person name="Pangilinan J."/>
            <person name="Polle J."/>
            <person name="Salamov A."/>
            <person name="Terry A."/>
            <person name="Yamada T."/>
            <person name="Dunigan D.D."/>
            <person name="Grigoriev I.V."/>
            <person name="Claverie J.M."/>
            <person name="Van Etten J.L."/>
        </authorList>
    </citation>
    <scope>NUCLEOTIDE SEQUENCE [LARGE SCALE GENOMIC DNA]</scope>
    <source>
        <strain evidence="1 2">NC64A</strain>
    </source>
</reference>
<dbReference type="KEGG" id="cvr:CHLNCDRAFT_138740"/>
<dbReference type="GeneID" id="17352008"/>
<dbReference type="RefSeq" id="XP_005844819.1">
    <property type="nucleotide sequence ID" value="XM_005844757.1"/>
</dbReference>
<evidence type="ECO:0000313" key="1">
    <source>
        <dbReference type="EMBL" id="EFN52717.1"/>
    </source>
</evidence>
<dbReference type="OMA" id="RMRWEEP"/>
<sequence length="184" mass="19796">MATVAASSRSEAAFSSLGNGGFAGVWIKDHQESDSASYGRACDLMGLSGLQKTTAMQLIEGVEIEQRGSRVAVQFLTMVPFFKVTETYTLGGVVTMARRDLRRGSQQACAAASPGGSLDVQITWAAPNAGTIKEQYRLVGRDTLECQSTVEVAAGSVTTRTVYRRSAGWRPRFQWNMVMRGSTG</sequence>
<organism evidence="2">
    <name type="scientific">Chlorella variabilis</name>
    <name type="common">Green alga</name>
    <dbReference type="NCBI Taxonomy" id="554065"/>
    <lineage>
        <taxon>Eukaryota</taxon>
        <taxon>Viridiplantae</taxon>
        <taxon>Chlorophyta</taxon>
        <taxon>core chlorophytes</taxon>
        <taxon>Trebouxiophyceae</taxon>
        <taxon>Chlorellales</taxon>
        <taxon>Chlorellaceae</taxon>
        <taxon>Chlorella clade</taxon>
        <taxon>Chlorella</taxon>
    </lineage>
</organism>
<dbReference type="Proteomes" id="UP000008141">
    <property type="component" value="Unassembled WGS sequence"/>
</dbReference>
<gene>
    <name evidence="1" type="ORF">CHLNCDRAFT_138740</name>
</gene>
<evidence type="ECO:0000313" key="2">
    <source>
        <dbReference type="Proteomes" id="UP000008141"/>
    </source>
</evidence>